<dbReference type="Gene3D" id="1.10.357.10">
    <property type="entry name" value="Tetracycline Repressor, domain 2"/>
    <property type="match status" value="1"/>
</dbReference>
<comment type="caution">
    <text evidence="5">The sequence shown here is derived from an EMBL/GenBank/DDBJ whole genome shotgun (WGS) entry which is preliminary data.</text>
</comment>
<dbReference type="InterPro" id="IPR036271">
    <property type="entry name" value="Tet_transcr_reg_TetR-rel_C_sf"/>
</dbReference>
<dbReference type="InterPro" id="IPR050109">
    <property type="entry name" value="HTH-type_TetR-like_transc_reg"/>
</dbReference>
<feature type="compositionally biased region" description="Gly residues" evidence="3">
    <location>
        <begin position="1"/>
        <end position="24"/>
    </location>
</feature>
<dbReference type="SUPFAM" id="SSF46689">
    <property type="entry name" value="Homeodomain-like"/>
    <property type="match status" value="1"/>
</dbReference>
<dbReference type="PANTHER" id="PTHR30055">
    <property type="entry name" value="HTH-TYPE TRANSCRIPTIONAL REGULATOR RUTR"/>
    <property type="match status" value="1"/>
</dbReference>
<evidence type="ECO:0000256" key="3">
    <source>
        <dbReference type="SAM" id="MobiDB-lite"/>
    </source>
</evidence>
<evidence type="ECO:0000256" key="2">
    <source>
        <dbReference type="PROSITE-ProRule" id="PRU00335"/>
    </source>
</evidence>
<gene>
    <name evidence="5" type="ORF">GCM10010466_12180</name>
</gene>
<dbReference type="Pfam" id="PF17920">
    <property type="entry name" value="TetR_C_16"/>
    <property type="match status" value="1"/>
</dbReference>
<evidence type="ECO:0000313" key="5">
    <source>
        <dbReference type="EMBL" id="GAA3122820.1"/>
    </source>
</evidence>
<evidence type="ECO:0000256" key="1">
    <source>
        <dbReference type="ARBA" id="ARBA00023125"/>
    </source>
</evidence>
<dbReference type="InterPro" id="IPR009057">
    <property type="entry name" value="Homeodomain-like_sf"/>
</dbReference>
<dbReference type="Gene3D" id="1.10.10.60">
    <property type="entry name" value="Homeodomain-like"/>
    <property type="match status" value="1"/>
</dbReference>
<dbReference type="Pfam" id="PF00440">
    <property type="entry name" value="TetR_N"/>
    <property type="match status" value="1"/>
</dbReference>
<dbReference type="Proteomes" id="UP001500320">
    <property type="component" value="Unassembled WGS sequence"/>
</dbReference>
<name>A0ABP6MRI7_9ACTN</name>
<keyword evidence="6" id="KW-1185">Reference proteome</keyword>
<dbReference type="InterPro" id="IPR001647">
    <property type="entry name" value="HTH_TetR"/>
</dbReference>
<dbReference type="EMBL" id="BAAAUT010000007">
    <property type="protein sequence ID" value="GAA3122820.1"/>
    <property type="molecule type" value="Genomic_DNA"/>
</dbReference>
<dbReference type="PANTHER" id="PTHR30055:SF235">
    <property type="entry name" value="TRANSCRIPTIONAL REGULATORY PROTEIN"/>
    <property type="match status" value="1"/>
</dbReference>
<evidence type="ECO:0000313" key="6">
    <source>
        <dbReference type="Proteomes" id="UP001500320"/>
    </source>
</evidence>
<dbReference type="InterPro" id="IPR041678">
    <property type="entry name" value="TetR_C_16"/>
</dbReference>
<protein>
    <submittedName>
        <fullName evidence="5">TetR family transcriptional regulator</fullName>
    </submittedName>
</protein>
<feature type="region of interest" description="Disordered" evidence="3">
    <location>
        <begin position="1"/>
        <end position="42"/>
    </location>
</feature>
<organism evidence="5 6">
    <name type="scientific">Planomonospora alba</name>
    <dbReference type="NCBI Taxonomy" id="161354"/>
    <lineage>
        <taxon>Bacteria</taxon>
        <taxon>Bacillati</taxon>
        <taxon>Actinomycetota</taxon>
        <taxon>Actinomycetes</taxon>
        <taxon>Streptosporangiales</taxon>
        <taxon>Streptosporangiaceae</taxon>
        <taxon>Planomonospora</taxon>
    </lineage>
</organism>
<reference evidence="6" key="1">
    <citation type="journal article" date="2019" name="Int. J. Syst. Evol. Microbiol.">
        <title>The Global Catalogue of Microorganisms (GCM) 10K type strain sequencing project: providing services to taxonomists for standard genome sequencing and annotation.</title>
        <authorList>
            <consortium name="The Broad Institute Genomics Platform"/>
            <consortium name="The Broad Institute Genome Sequencing Center for Infectious Disease"/>
            <person name="Wu L."/>
            <person name="Ma J."/>
        </authorList>
    </citation>
    <scope>NUCLEOTIDE SEQUENCE [LARGE SCALE GENOMIC DNA]</scope>
    <source>
        <strain evidence="6">JCM 9373</strain>
    </source>
</reference>
<accession>A0ABP6MRI7</accession>
<evidence type="ECO:0000259" key="4">
    <source>
        <dbReference type="PROSITE" id="PS50977"/>
    </source>
</evidence>
<sequence length="220" mass="23537">MTAAGRAGGGDGAGGPGDGPGRGAAGTARRRPRRRPGSADTRGQILAVARRVFAEKGFDRATIRGIAREAGVDPALVHHYFSSKEGMFVAAMELPVDPEEVIPRVLSGPREQMGERLVRYILAATADAEARQPVMAMVRTAMTNDEAAGMIREFMTRALLVRVAEALDIPPIRLEAAFAQMFGVIMARYVLRLEPLASAGTEELVELLAPAIQRYLAGSR</sequence>
<dbReference type="PROSITE" id="PS50977">
    <property type="entry name" value="HTH_TETR_2"/>
    <property type="match status" value="1"/>
</dbReference>
<keyword evidence="1 2" id="KW-0238">DNA-binding</keyword>
<proteinExistence type="predicted"/>
<dbReference type="SUPFAM" id="SSF48498">
    <property type="entry name" value="Tetracyclin repressor-like, C-terminal domain"/>
    <property type="match status" value="1"/>
</dbReference>
<feature type="domain" description="HTH tetR-type" evidence="4">
    <location>
        <begin position="39"/>
        <end position="99"/>
    </location>
</feature>
<feature type="DNA-binding region" description="H-T-H motif" evidence="2">
    <location>
        <begin position="62"/>
        <end position="81"/>
    </location>
</feature>
<dbReference type="PRINTS" id="PR00455">
    <property type="entry name" value="HTHTETR"/>
</dbReference>